<organism evidence="3 4">
    <name type="scientific">Nostocoides japonicum T1-X7</name>
    <dbReference type="NCBI Taxonomy" id="1194083"/>
    <lineage>
        <taxon>Bacteria</taxon>
        <taxon>Bacillati</taxon>
        <taxon>Actinomycetota</taxon>
        <taxon>Actinomycetes</taxon>
        <taxon>Micrococcales</taxon>
        <taxon>Intrasporangiaceae</taxon>
        <taxon>Nostocoides</taxon>
    </lineage>
</organism>
<feature type="transmembrane region" description="Helical" evidence="1">
    <location>
        <begin position="212"/>
        <end position="229"/>
    </location>
</feature>
<dbReference type="EMBL" id="CAJB01000347">
    <property type="protein sequence ID" value="CCH79292.1"/>
    <property type="molecule type" value="Genomic_DNA"/>
</dbReference>
<dbReference type="Proteomes" id="UP000035721">
    <property type="component" value="Unassembled WGS sequence"/>
</dbReference>
<dbReference type="Pfam" id="PF03703">
    <property type="entry name" value="bPH_2"/>
    <property type="match status" value="1"/>
</dbReference>
<protein>
    <submittedName>
        <fullName evidence="3">Membrane-flanked domain</fullName>
    </submittedName>
</protein>
<comment type="caution">
    <text evidence="3">The sequence shown here is derived from an EMBL/GenBank/DDBJ whole genome shotgun (WGS) entry which is preliminary data.</text>
</comment>
<evidence type="ECO:0000313" key="4">
    <source>
        <dbReference type="Proteomes" id="UP000035721"/>
    </source>
</evidence>
<keyword evidence="1" id="KW-0812">Transmembrane</keyword>
<name>A0A077M2N0_9MICO</name>
<keyword evidence="1" id="KW-1133">Transmembrane helix</keyword>
<dbReference type="OrthoDB" id="4121259at2"/>
<reference evidence="3 4" key="1">
    <citation type="journal article" date="2013" name="ISME J.">
        <title>A metabolic model for members of the genus Tetrasphaera involved in enhanced biological phosphorus removal.</title>
        <authorList>
            <person name="Kristiansen R."/>
            <person name="Nguyen H.T.T."/>
            <person name="Saunders A.M."/>
            <person name="Nielsen J.L."/>
            <person name="Wimmer R."/>
            <person name="Le V.Q."/>
            <person name="McIlroy S.J."/>
            <person name="Petrovski S."/>
            <person name="Seviour R.J."/>
            <person name="Calteau A."/>
            <person name="Nielsen K.L."/>
            <person name="Nielsen P.H."/>
        </authorList>
    </citation>
    <scope>NUCLEOTIDE SEQUENCE [LARGE SCALE GENOMIC DNA]</scope>
    <source>
        <strain evidence="3 4">T1-X7</strain>
    </source>
</reference>
<gene>
    <name evidence="3" type="ORF">BN12_4100001</name>
</gene>
<keyword evidence="1" id="KW-0472">Membrane</keyword>
<dbReference type="PANTHER" id="PTHR34473:SF3">
    <property type="entry name" value="TRANSMEMBRANE PROTEIN-RELATED"/>
    <property type="match status" value="1"/>
</dbReference>
<dbReference type="InterPro" id="IPR005182">
    <property type="entry name" value="YdbS-like_PH"/>
</dbReference>
<feature type="transmembrane region" description="Helical" evidence="1">
    <location>
        <begin position="12"/>
        <end position="30"/>
    </location>
</feature>
<proteinExistence type="predicted"/>
<keyword evidence="4" id="KW-1185">Reference proteome</keyword>
<feature type="domain" description="YdbS-like PH" evidence="2">
    <location>
        <begin position="242"/>
        <end position="305"/>
    </location>
</feature>
<accession>A0A077M2N0</accession>
<evidence type="ECO:0000313" key="3">
    <source>
        <dbReference type="EMBL" id="CCH79292.1"/>
    </source>
</evidence>
<dbReference type="STRING" id="1194083.BN12_4100001"/>
<evidence type="ECO:0000256" key="1">
    <source>
        <dbReference type="SAM" id="Phobius"/>
    </source>
</evidence>
<dbReference type="AlphaFoldDB" id="A0A077M2N0"/>
<evidence type="ECO:0000259" key="2">
    <source>
        <dbReference type="Pfam" id="PF03703"/>
    </source>
</evidence>
<dbReference type="PANTHER" id="PTHR34473">
    <property type="entry name" value="UPF0699 TRANSMEMBRANE PROTEIN YDBS"/>
    <property type="match status" value="1"/>
</dbReference>
<feature type="transmembrane region" description="Helical" evidence="1">
    <location>
        <begin position="50"/>
        <end position="77"/>
    </location>
</feature>
<feature type="transmembrane region" description="Helical" evidence="1">
    <location>
        <begin position="187"/>
        <end position="206"/>
    </location>
</feature>
<sequence length="321" mass="34257">MDPAWVRYAPLTTSGVIVGAAALGFLANILNQASDNVWQEGWNYLRSWSFGWALTVAILLVGVLVGVSVLAVLGYLLTNWGLVVSHNATGHSYHLRRGLLTTRETSIDESRVRGLEVGEPLGLRLAHGGRLAVIVTGLSKKTQSAATLVPPAPAEVVARVGEDVLGESGPLTAPLTEHGPAARRRRLTRAVVPALIVLAVVAVLVLTLDWPAWLLVLGIVVIALAVPLARDRYAALGHAIVGPYLVVRSGSFTRRRDALERDGIIGWNVRASLFQRRQGVVTLTATTAAGHQEYTAYDLPEGRAIAVADEATPGMLSEFLV</sequence>